<sequence length="175" mass="19311">MKSFATIAMISLAMLQTSVLALSAIPTGSPDGIYLSNLDTNGTETWEIVTAITLDKRDKSTSLSPMSRIELSKRQTKINCQNIEINSFDREVAAQNLIDYCGNGNWFGSQAIAVQYGGVVAYGCNYSNGQTCHSWDVRYFLESLYHGCGGNRAAWWRQVEWSATYGYTAVGRGFC</sequence>
<evidence type="ECO:0000313" key="2">
    <source>
        <dbReference type="EMBL" id="KAK4228067.1"/>
    </source>
</evidence>
<dbReference type="AlphaFoldDB" id="A0AAN7BRF6"/>
<reference evidence="2" key="1">
    <citation type="journal article" date="2023" name="Mol. Phylogenet. Evol.">
        <title>Genome-scale phylogeny and comparative genomics of the fungal order Sordariales.</title>
        <authorList>
            <person name="Hensen N."/>
            <person name="Bonometti L."/>
            <person name="Westerberg I."/>
            <person name="Brannstrom I.O."/>
            <person name="Guillou S."/>
            <person name="Cros-Aarteil S."/>
            <person name="Calhoun S."/>
            <person name="Haridas S."/>
            <person name="Kuo A."/>
            <person name="Mondo S."/>
            <person name="Pangilinan J."/>
            <person name="Riley R."/>
            <person name="LaButti K."/>
            <person name="Andreopoulos B."/>
            <person name="Lipzen A."/>
            <person name="Chen C."/>
            <person name="Yan M."/>
            <person name="Daum C."/>
            <person name="Ng V."/>
            <person name="Clum A."/>
            <person name="Steindorff A."/>
            <person name="Ohm R.A."/>
            <person name="Martin F."/>
            <person name="Silar P."/>
            <person name="Natvig D.O."/>
            <person name="Lalanne C."/>
            <person name="Gautier V."/>
            <person name="Ament-Velasquez S.L."/>
            <person name="Kruys A."/>
            <person name="Hutchinson M.I."/>
            <person name="Powell A.J."/>
            <person name="Barry K."/>
            <person name="Miller A.N."/>
            <person name="Grigoriev I.V."/>
            <person name="Debuchy R."/>
            <person name="Gladieux P."/>
            <person name="Hiltunen Thoren M."/>
            <person name="Johannesson H."/>
        </authorList>
    </citation>
    <scope>NUCLEOTIDE SEQUENCE</scope>
    <source>
        <strain evidence="2">CBS 990.96</strain>
    </source>
</reference>
<dbReference type="EMBL" id="MU865323">
    <property type="protein sequence ID" value="KAK4228067.1"/>
    <property type="molecule type" value="Genomic_DNA"/>
</dbReference>
<reference evidence="2" key="2">
    <citation type="submission" date="2023-05" db="EMBL/GenBank/DDBJ databases">
        <authorList>
            <consortium name="Lawrence Berkeley National Laboratory"/>
            <person name="Steindorff A."/>
            <person name="Hensen N."/>
            <person name="Bonometti L."/>
            <person name="Westerberg I."/>
            <person name="Brannstrom I.O."/>
            <person name="Guillou S."/>
            <person name="Cros-Aarteil S."/>
            <person name="Calhoun S."/>
            <person name="Haridas S."/>
            <person name="Kuo A."/>
            <person name="Mondo S."/>
            <person name="Pangilinan J."/>
            <person name="Riley R."/>
            <person name="Labutti K."/>
            <person name="Andreopoulos B."/>
            <person name="Lipzen A."/>
            <person name="Chen C."/>
            <person name="Yanf M."/>
            <person name="Daum C."/>
            <person name="Ng V."/>
            <person name="Clum A."/>
            <person name="Ohm R."/>
            <person name="Martin F."/>
            <person name="Silar P."/>
            <person name="Natvig D."/>
            <person name="Lalanne C."/>
            <person name="Gautier V."/>
            <person name="Ament-Velasquez S.L."/>
            <person name="Kruys A."/>
            <person name="Hutchinson M.I."/>
            <person name="Powell A.J."/>
            <person name="Barry K."/>
            <person name="Miller A.N."/>
            <person name="Grigoriev I.V."/>
            <person name="Debuchy R."/>
            <person name="Gladieux P."/>
            <person name="Thoren M.H."/>
            <person name="Johannesson H."/>
        </authorList>
    </citation>
    <scope>NUCLEOTIDE SEQUENCE</scope>
    <source>
        <strain evidence="2">CBS 990.96</strain>
    </source>
</reference>
<gene>
    <name evidence="2" type="ORF">QBC38DRAFT_498836</name>
</gene>
<feature type="chain" id="PRO_5042916724" description="Secreted protein" evidence="1">
    <location>
        <begin position="22"/>
        <end position="175"/>
    </location>
</feature>
<feature type="signal peptide" evidence="1">
    <location>
        <begin position="1"/>
        <end position="21"/>
    </location>
</feature>
<accession>A0AAN7BRF6</accession>
<comment type="caution">
    <text evidence="2">The sequence shown here is derived from an EMBL/GenBank/DDBJ whole genome shotgun (WGS) entry which is preliminary data.</text>
</comment>
<keyword evidence="1" id="KW-0732">Signal</keyword>
<name>A0AAN7BRF6_9PEZI</name>
<protein>
    <recommendedName>
        <fullName evidence="4">Secreted protein</fullName>
    </recommendedName>
</protein>
<dbReference type="Proteomes" id="UP001301958">
    <property type="component" value="Unassembled WGS sequence"/>
</dbReference>
<evidence type="ECO:0000313" key="3">
    <source>
        <dbReference type="Proteomes" id="UP001301958"/>
    </source>
</evidence>
<organism evidence="2 3">
    <name type="scientific">Podospora fimiseda</name>
    <dbReference type="NCBI Taxonomy" id="252190"/>
    <lineage>
        <taxon>Eukaryota</taxon>
        <taxon>Fungi</taxon>
        <taxon>Dikarya</taxon>
        <taxon>Ascomycota</taxon>
        <taxon>Pezizomycotina</taxon>
        <taxon>Sordariomycetes</taxon>
        <taxon>Sordariomycetidae</taxon>
        <taxon>Sordariales</taxon>
        <taxon>Podosporaceae</taxon>
        <taxon>Podospora</taxon>
    </lineage>
</organism>
<proteinExistence type="predicted"/>
<keyword evidence="3" id="KW-1185">Reference proteome</keyword>
<evidence type="ECO:0008006" key="4">
    <source>
        <dbReference type="Google" id="ProtNLM"/>
    </source>
</evidence>
<evidence type="ECO:0000256" key="1">
    <source>
        <dbReference type="SAM" id="SignalP"/>
    </source>
</evidence>